<accession>A0ABV0TIS9</accession>
<organism evidence="1 2">
    <name type="scientific">Ilyodon furcidens</name>
    <name type="common">goldbreast splitfin</name>
    <dbReference type="NCBI Taxonomy" id="33524"/>
    <lineage>
        <taxon>Eukaryota</taxon>
        <taxon>Metazoa</taxon>
        <taxon>Chordata</taxon>
        <taxon>Craniata</taxon>
        <taxon>Vertebrata</taxon>
        <taxon>Euteleostomi</taxon>
        <taxon>Actinopterygii</taxon>
        <taxon>Neopterygii</taxon>
        <taxon>Teleostei</taxon>
        <taxon>Neoteleostei</taxon>
        <taxon>Acanthomorphata</taxon>
        <taxon>Ovalentaria</taxon>
        <taxon>Atherinomorphae</taxon>
        <taxon>Cyprinodontiformes</taxon>
        <taxon>Goodeidae</taxon>
        <taxon>Ilyodon</taxon>
    </lineage>
</organism>
<keyword evidence="2" id="KW-1185">Reference proteome</keyword>
<dbReference type="Proteomes" id="UP001482620">
    <property type="component" value="Unassembled WGS sequence"/>
</dbReference>
<sequence>MSRVLSSWKDNIYPRLESFAASTWFSFRISLNLASSIFLSTLTSFSAPAVEKNPHSMMLPPSCITVGNGVFLVMCNAGFRPHGVLQIDQKVRFCSYLTRAPSSTCLLCSLHDLWQTKQNVWLSFNYSLKLIGTAPWRSDEWSK</sequence>
<evidence type="ECO:0000313" key="1">
    <source>
        <dbReference type="EMBL" id="MEQ2231548.1"/>
    </source>
</evidence>
<proteinExistence type="predicted"/>
<name>A0ABV0TIS9_9TELE</name>
<evidence type="ECO:0000313" key="2">
    <source>
        <dbReference type="Proteomes" id="UP001482620"/>
    </source>
</evidence>
<reference evidence="1 2" key="1">
    <citation type="submission" date="2021-06" db="EMBL/GenBank/DDBJ databases">
        <authorList>
            <person name="Palmer J.M."/>
        </authorList>
    </citation>
    <scope>NUCLEOTIDE SEQUENCE [LARGE SCALE GENOMIC DNA]</scope>
    <source>
        <strain evidence="2">if_2019</strain>
        <tissue evidence="1">Muscle</tissue>
    </source>
</reference>
<comment type="caution">
    <text evidence="1">The sequence shown here is derived from an EMBL/GenBank/DDBJ whole genome shotgun (WGS) entry which is preliminary data.</text>
</comment>
<dbReference type="EMBL" id="JAHRIQ010034823">
    <property type="protein sequence ID" value="MEQ2231548.1"/>
    <property type="molecule type" value="Genomic_DNA"/>
</dbReference>
<gene>
    <name evidence="1" type="ORF">ILYODFUR_001549</name>
</gene>
<protein>
    <submittedName>
        <fullName evidence="1">Uncharacterized protein</fullName>
    </submittedName>
</protein>